<dbReference type="FunCoup" id="A0A3Q3MMQ8">
    <property type="interactions" value="56"/>
</dbReference>
<dbReference type="AlphaFoldDB" id="A0A3Q3MMQ8"/>
<evidence type="ECO:0000313" key="5">
    <source>
        <dbReference type="Proteomes" id="UP000261640"/>
    </source>
</evidence>
<dbReference type="GO" id="GO:0005615">
    <property type="term" value="C:extracellular space"/>
    <property type="evidence" value="ECO:0007669"/>
    <property type="project" value="UniProtKB-KW"/>
</dbReference>
<dbReference type="InterPro" id="IPR036048">
    <property type="entry name" value="Interleukin_8-like_sf"/>
</dbReference>
<dbReference type="InterPro" id="IPR039809">
    <property type="entry name" value="Chemokine_b/g/d"/>
</dbReference>
<keyword evidence="2" id="KW-0732">Signal</keyword>
<dbReference type="SUPFAM" id="SSF54117">
    <property type="entry name" value="Interleukin 8-like chemokines"/>
    <property type="match status" value="1"/>
</dbReference>
<feature type="signal peptide" evidence="2">
    <location>
        <begin position="1"/>
        <end position="26"/>
    </location>
</feature>
<keyword evidence="5" id="KW-1185">Reference proteome</keyword>
<name>A0A3Q3MMQ8_9TELE</name>
<dbReference type="GO" id="GO:0006955">
    <property type="term" value="P:immune response"/>
    <property type="evidence" value="ECO:0007669"/>
    <property type="project" value="InterPro"/>
</dbReference>
<dbReference type="GeneTree" id="ENSGT00730000112019"/>
<dbReference type="SMART" id="SM00199">
    <property type="entry name" value="SCY"/>
    <property type="match status" value="1"/>
</dbReference>
<feature type="domain" description="Chemokine interleukin-8-like" evidence="3">
    <location>
        <begin position="46"/>
        <end position="106"/>
    </location>
</feature>
<evidence type="ECO:0000259" key="3">
    <source>
        <dbReference type="SMART" id="SM00199"/>
    </source>
</evidence>
<accession>A0A3Q3MMQ8</accession>
<dbReference type="Pfam" id="PF00048">
    <property type="entry name" value="IL8"/>
    <property type="match status" value="1"/>
</dbReference>
<dbReference type="CDD" id="cd00169">
    <property type="entry name" value="Chemokine"/>
    <property type="match status" value="1"/>
</dbReference>
<dbReference type="GO" id="GO:0008009">
    <property type="term" value="F:chemokine activity"/>
    <property type="evidence" value="ECO:0007669"/>
    <property type="project" value="InterPro"/>
</dbReference>
<organism evidence="4 5">
    <name type="scientific">Mastacembelus armatus</name>
    <name type="common">zig-zag eel</name>
    <dbReference type="NCBI Taxonomy" id="205130"/>
    <lineage>
        <taxon>Eukaryota</taxon>
        <taxon>Metazoa</taxon>
        <taxon>Chordata</taxon>
        <taxon>Craniata</taxon>
        <taxon>Vertebrata</taxon>
        <taxon>Euteleostomi</taxon>
        <taxon>Actinopterygii</taxon>
        <taxon>Neopterygii</taxon>
        <taxon>Teleostei</taxon>
        <taxon>Neoteleostei</taxon>
        <taxon>Acanthomorphata</taxon>
        <taxon>Anabantaria</taxon>
        <taxon>Synbranchiformes</taxon>
        <taxon>Mastacembelidae</taxon>
        <taxon>Mastacembelus</taxon>
    </lineage>
</organism>
<reference evidence="4" key="2">
    <citation type="submission" date="2025-09" db="UniProtKB">
        <authorList>
            <consortium name="Ensembl"/>
        </authorList>
    </citation>
    <scope>IDENTIFICATION</scope>
</reference>
<dbReference type="Proteomes" id="UP000261640">
    <property type="component" value="Unplaced"/>
</dbReference>
<dbReference type="InterPro" id="IPR001811">
    <property type="entry name" value="Chemokine_IL8-like_dom"/>
</dbReference>
<dbReference type="PANTHER" id="PTHR12015:SF108">
    <property type="entry name" value="C-C MOTIF CHEMOKINE 20"/>
    <property type="match status" value="1"/>
</dbReference>
<evidence type="ECO:0000256" key="2">
    <source>
        <dbReference type="SAM" id="SignalP"/>
    </source>
</evidence>
<evidence type="ECO:0000313" key="4">
    <source>
        <dbReference type="Ensembl" id="ENSMAMP00000024126.1"/>
    </source>
</evidence>
<reference evidence="4" key="1">
    <citation type="submission" date="2025-08" db="UniProtKB">
        <authorList>
            <consortium name="Ensembl"/>
        </authorList>
    </citation>
    <scope>IDENTIFICATION</scope>
</reference>
<sequence length="130" mass="14710">MALWGDTKLFFCILFITCCCTGCTSAFHLRDRWDRLQKAVTLAQVPSDCCLSVKDKRIDTGLFADYRHQIGGQGCAIDATILVTRRGRKLCAPANEPWVHKVMTHVDRLKSDCQKNNYMGRRCNGIAKKL</sequence>
<protein>
    <submittedName>
        <fullName evidence="4">C-C motif chemokine 19-like</fullName>
    </submittedName>
</protein>
<feature type="chain" id="PRO_5018562873" evidence="2">
    <location>
        <begin position="27"/>
        <end position="130"/>
    </location>
</feature>
<dbReference type="PANTHER" id="PTHR12015">
    <property type="entry name" value="SMALL INDUCIBLE CYTOKINE A"/>
    <property type="match status" value="1"/>
</dbReference>
<dbReference type="InParanoid" id="A0A3Q3MMQ8"/>
<dbReference type="Gene3D" id="2.40.50.40">
    <property type="match status" value="1"/>
</dbReference>
<evidence type="ECO:0000256" key="1">
    <source>
        <dbReference type="ARBA" id="ARBA00022514"/>
    </source>
</evidence>
<dbReference type="Ensembl" id="ENSMAMT00000024741.2">
    <property type="protein sequence ID" value="ENSMAMP00000024126.1"/>
    <property type="gene ID" value="ENSMAMG00000016209.2"/>
</dbReference>
<keyword evidence="1" id="KW-0202">Cytokine</keyword>
<proteinExistence type="predicted"/>